<dbReference type="Gene3D" id="3.30.1360.10">
    <property type="entry name" value="RNA polymerase, RBP11-like subunit"/>
    <property type="match status" value="1"/>
</dbReference>
<keyword evidence="4 11" id="KW-0240">DNA-directed RNA polymerase</keyword>
<dbReference type="InterPro" id="IPR036603">
    <property type="entry name" value="RBP11-like"/>
</dbReference>
<evidence type="ECO:0000256" key="4">
    <source>
        <dbReference type="ARBA" id="ARBA00022478"/>
    </source>
</evidence>
<comment type="domain">
    <text evidence="11">The N-terminal domain is essential for RNAP assembly and basal transcription, whereas the C-terminal domain is involved in interaction with transcriptional regulators and with upstream promoter elements.</text>
</comment>
<dbReference type="GO" id="GO:0006351">
    <property type="term" value="P:DNA-templated transcription"/>
    <property type="evidence" value="ECO:0007669"/>
    <property type="project" value="UniProtKB-UniRule"/>
</dbReference>
<evidence type="ECO:0000313" key="14">
    <source>
        <dbReference type="Proteomes" id="UP000007382"/>
    </source>
</evidence>
<evidence type="ECO:0000256" key="9">
    <source>
        <dbReference type="ARBA" id="ARBA00033070"/>
    </source>
</evidence>
<dbReference type="eggNOG" id="COG0202">
    <property type="taxonomic scope" value="Bacteria"/>
</dbReference>
<dbReference type="Proteomes" id="UP000007382">
    <property type="component" value="Chromosome"/>
</dbReference>
<dbReference type="Pfam" id="PF01000">
    <property type="entry name" value="RNA_pol_A_bac"/>
    <property type="match status" value="1"/>
</dbReference>
<dbReference type="SUPFAM" id="SSF56553">
    <property type="entry name" value="Insert subdomain of RNA polymerase alpha subunit"/>
    <property type="match status" value="1"/>
</dbReference>
<dbReference type="STRING" id="1162668.LFE_0909"/>
<comment type="function">
    <text evidence="11">DNA-dependent RNA polymerase catalyzes the transcription of DNA into RNA using the four ribonucleoside triphosphates as substrates.</text>
</comment>
<evidence type="ECO:0000256" key="11">
    <source>
        <dbReference type="HAMAP-Rule" id="MF_00059"/>
    </source>
</evidence>
<evidence type="ECO:0000256" key="6">
    <source>
        <dbReference type="ARBA" id="ARBA00022695"/>
    </source>
</evidence>
<accession>I0IMW4</accession>
<evidence type="ECO:0000256" key="5">
    <source>
        <dbReference type="ARBA" id="ARBA00022679"/>
    </source>
</evidence>
<evidence type="ECO:0000313" key="13">
    <source>
        <dbReference type="EMBL" id="BAM06613.1"/>
    </source>
</evidence>
<dbReference type="NCBIfam" id="TIGR02027">
    <property type="entry name" value="rpoA"/>
    <property type="match status" value="1"/>
</dbReference>
<dbReference type="KEGG" id="lfc:LFE_0909"/>
<comment type="catalytic activity">
    <reaction evidence="10 11">
        <text>RNA(n) + a ribonucleoside 5'-triphosphate = RNA(n+1) + diphosphate</text>
        <dbReference type="Rhea" id="RHEA:21248"/>
        <dbReference type="Rhea" id="RHEA-COMP:14527"/>
        <dbReference type="Rhea" id="RHEA-COMP:17342"/>
        <dbReference type="ChEBI" id="CHEBI:33019"/>
        <dbReference type="ChEBI" id="CHEBI:61557"/>
        <dbReference type="ChEBI" id="CHEBI:140395"/>
        <dbReference type="EC" id="2.7.7.6"/>
    </reaction>
</comment>
<dbReference type="FunFam" id="2.170.120.12:FF:000001">
    <property type="entry name" value="DNA-directed RNA polymerase subunit alpha"/>
    <property type="match status" value="1"/>
</dbReference>
<keyword evidence="6 11" id="KW-0548">Nucleotidyltransferase</keyword>
<evidence type="ECO:0000256" key="7">
    <source>
        <dbReference type="ARBA" id="ARBA00023163"/>
    </source>
</evidence>
<dbReference type="EMBL" id="AP012342">
    <property type="protein sequence ID" value="BAM06613.1"/>
    <property type="molecule type" value="Genomic_DNA"/>
</dbReference>
<evidence type="ECO:0000256" key="2">
    <source>
        <dbReference type="ARBA" id="ARBA00012418"/>
    </source>
</evidence>
<dbReference type="GO" id="GO:0003899">
    <property type="term" value="F:DNA-directed RNA polymerase activity"/>
    <property type="evidence" value="ECO:0007669"/>
    <property type="project" value="UniProtKB-UniRule"/>
</dbReference>
<dbReference type="NCBIfam" id="NF003519">
    <property type="entry name" value="PRK05182.2-5"/>
    <property type="match status" value="1"/>
</dbReference>
<dbReference type="HOGENOM" id="CLU_053084_0_1_0"/>
<comment type="subunit">
    <text evidence="11">Homodimer. The RNAP catalytic core consists of 2 alpha, 1 beta, 1 beta' and 1 omega subunit. When a sigma factor is associated with the core the holoenzyme is formed, which can initiate transcription.</text>
</comment>
<dbReference type="AlphaFoldDB" id="I0IMW4"/>
<dbReference type="CDD" id="cd06928">
    <property type="entry name" value="RNAP_alpha_NTD"/>
    <property type="match status" value="1"/>
</dbReference>
<dbReference type="PATRIC" id="fig|1162668.3.peg.1038"/>
<comment type="similarity">
    <text evidence="1 11">Belongs to the RNA polymerase alpha chain family.</text>
</comment>
<protein>
    <recommendedName>
        <fullName evidence="3 11">DNA-directed RNA polymerase subunit alpha</fullName>
        <shortName evidence="11">RNAP subunit alpha</shortName>
        <ecNumber evidence="2 11">2.7.7.6</ecNumber>
    </recommendedName>
    <alternativeName>
        <fullName evidence="9 11">RNA polymerase subunit alpha</fullName>
    </alternativeName>
    <alternativeName>
        <fullName evidence="8 11">Transcriptase subunit alpha</fullName>
    </alternativeName>
</protein>
<dbReference type="GO" id="GO:0046983">
    <property type="term" value="F:protein dimerization activity"/>
    <property type="evidence" value="ECO:0007669"/>
    <property type="project" value="InterPro"/>
</dbReference>
<keyword evidence="5 11" id="KW-0808">Transferase</keyword>
<dbReference type="InterPro" id="IPR011260">
    <property type="entry name" value="RNAP_asu_C"/>
</dbReference>
<feature type="region of interest" description="Alpha N-terminal domain (alpha-NTD)" evidence="11">
    <location>
        <begin position="1"/>
        <end position="231"/>
    </location>
</feature>
<keyword evidence="7 11" id="KW-0804">Transcription</keyword>
<sequence>MNMFSDFQMPKSVVIDNETQTDRFLKVVVEPFERGYGTTLGNSLRRVLLSSIPGAAITAIRHRGIFHEFSNIPGVLEDVSDIVLNLKEVRVKSHHTDPIWVHLKASGPGRVTAGQIETQGVIEILDPDHLIATLDKGATLDLDLQVSIGRGYVPADRSKEDSLEVGVIPIDAIYTPIKKVNFYVDSTRVGRMTDYDRLTMEVETDGSLTPEEAIAQASSLLKEHLSLFSFEETNASASNSAAHALKIDQVSSDLLAKPVSELDLSLRALSCLKNAHISTVGELIQKSEHELLDTKIFGRKSISEVRDALGAIGLSLGLDLESTQA</sequence>
<evidence type="ECO:0000256" key="1">
    <source>
        <dbReference type="ARBA" id="ARBA00007123"/>
    </source>
</evidence>
<evidence type="ECO:0000256" key="3">
    <source>
        <dbReference type="ARBA" id="ARBA00015972"/>
    </source>
</evidence>
<name>I0IMW4_LEPFC</name>
<dbReference type="NCBIfam" id="NF003513">
    <property type="entry name" value="PRK05182.1-2"/>
    <property type="match status" value="1"/>
</dbReference>
<dbReference type="InterPro" id="IPR036643">
    <property type="entry name" value="RNApol_insert_sf"/>
</dbReference>
<dbReference type="HAMAP" id="MF_00059">
    <property type="entry name" value="RNApol_bact_RpoA"/>
    <property type="match status" value="1"/>
</dbReference>
<dbReference type="GO" id="GO:0005737">
    <property type="term" value="C:cytoplasm"/>
    <property type="evidence" value="ECO:0007669"/>
    <property type="project" value="UniProtKB-ARBA"/>
</dbReference>
<dbReference type="EC" id="2.7.7.6" evidence="2 11"/>
<dbReference type="SMART" id="SM00662">
    <property type="entry name" value="RPOLD"/>
    <property type="match status" value="1"/>
</dbReference>
<reference evidence="13 14" key="1">
    <citation type="journal article" date="2012" name="J. Bacteriol.">
        <title>Complete Genome Sequence of Leptospirillum ferrooxidans Strain C2-3, Isolated from a Fresh Volcanic Ash Deposit on the Island of Miyake, Japan.</title>
        <authorList>
            <person name="Fujimura R."/>
            <person name="Sato Y."/>
            <person name="Nishizawa T."/>
            <person name="Oshima K."/>
            <person name="Kim S.-W."/>
            <person name="Hattori M."/>
            <person name="Kamijo T."/>
            <person name="Ohta H."/>
        </authorList>
    </citation>
    <scope>NUCLEOTIDE SEQUENCE [LARGE SCALE GENOMIC DNA]</scope>
    <source>
        <strain evidence="13 14">C2-3</strain>
    </source>
</reference>
<dbReference type="Pfam" id="PF03118">
    <property type="entry name" value="RNA_pol_A_CTD"/>
    <property type="match status" value="1"/>
</dbReference>
<dbReference type="GO" id="GO:0003677">
    <property type="term" value="F:DNA binding"/>
    <property type="evidence" value="ECO:0007669"/>
    <property type="project" value="UniProtKB-UniRule"/>
</dbReference>
<dbReference type="SUPFAM" id="SSF55257">
    <property type="entry name" value="RBP11-like subunits of RNA polymerase"/>
    <property type="match status" value="1"/>
</dbReference>
<feature type="domain" description="DNA-directed RNA polymerase RpoA/D/Rpb3-type" evidence="12">
    <location>
        <begin position="24"/>
        <end position="231"/>
    </location>
</feature>
<evidence type="ECO:0000256" key="10">
    <source>
        <dbReference type="ARBA" id="ARBA00048552"/>
    </source>
</evidence>
<dbReference type="OrthoDB" id="9805706at2"/>
<dbReference type="RefSeq" id="WP_014449104.1">
    <property type="nucleotide sequence ID" value="NC_017094.1"/>
</dbReference>
<feature type="region of interest" description="Alpha C-terminal domain (alpha-CTD)" evidence="11">
    <location>
        <begin position="247"/>
        <end position="325"/>
    </location>
</feature>
<dbReference type="Pfam" id="PF01193">
    <property type="entry name" value="RNA_pol_L"/>
    <property type="match status" value="1"/>
</dbReference>
<evidence type="ECO:0000256" key="8">
    <source>
        <dbReference type="ARBA" id="ARBA00032524"/>
    </source>
</evidence>
<evidence type="ECO:0000259" key="12">
    <source>
        <dbReference type="SMART" id="SM00662"/>
    </source>
</evidence>
<dbReference type="InterPro" id="IPR011773">
    <property type="entry name" value="DNA-dir_RpoA"/>
</dbReference>
<gene>
    <name evidence="11" type="primary">rpoA</name>
    <name evidence="13" type="ordered locus">LFE_0909</name>
</gene>
<dbReference type="InterPro" id="IPR011263">
    <property type="entry name" value="DNA-dir_RNA_pol_RpoA/D/Rpb3"/>
</dbReference>
<keyword evidence="14" id="KW-1185">Reference proteome</keyword>
<dbReference type="InterPro" id="IPR011262">
    <property type="entry name" value="DNA-dir_RNA_pol_insert"/>
</dbReference>
<dbReference type="GO" id="GO:0000428">
    <property type="term" value="C:DNA-directed RNA polymerase complex"/>
    <property type="evidence" value="ECO:0007669"/>
    <property type="project" value="UniProtKB-KW"/>
</dbReference>
<dbReference type="SUPFAM" id="SSF47789">
    <property type="entry name" value="C-terminal domain of RNA polymerase alpha subunit"/>
    <property type="match status" value="1"/>
</dbReference>
<dbReference type="Gene3D" id="2.170.120.12">
    <property type="entry name" value="DNA-directed RNA polymerase, insert domain"/>
    <property type="match status" value="1"/>
</dbReference>
<reference evidence="14" key="2">
    <citation type="submission" date="2012-03" db="EMBL/GenBank/DDBJ databases">
        <title>The complete genome sequence of the pioneer microbe on fresh volcanic deposit, Leptospirillum ferrooxidans strain C2-3.</title>
        <authorList>
            <person name="Fujimura R."/>
            <person name="Sato Y."/>
            <person name="Nishizawa T."/>
            <person name="Nanba K."/>
            <person name="Oshima K."/>
            <person name="Hattori M."/>
            <person name="Kamijo T."/>
            <person name="Ohta H."/>
        </authorList>
    </citation>
    <scope>NUCLEOTIDE SEQUENCE [LARGE SCALE GENOMIC DNA]</scope>
    <source>
        <strain evidence="14">C2-3</strain>
    </source>
</reference>
<dbReference type="Gene3D" id="1.10.150.20">
    <property type="entry name" value="5' to 3' exonuclease, C-terminal subdomain"/>
    <property type="match status" value="1"/>
</dbReference>
<organism evidence="13 14">
    <name type="scientific">Leptospirillum ferrooxidans (strain C2-3)</name>
    <dbReference type="NCBI Taxonomy" id="1162668"/>
    <lineage>
        <taxon>Bacteria</taxon>
        <taxon>Pseudomonadati</taxon>
        <taxon>Nitrospirota</taxon>
        <taxon>Nitrospiria</taxon>
        <taxon>Nitrospirales</taxon>
        <taxon>Nitrospiraceae</taxon>
        <taxon>Leptospirillum</taxon>
    </lineage>
</organism>
<proteinExistence type="inferred from homology"/>